<evidence type="ECO:0000313" key="4">
    <source>
        <dbReference type="Proteomes" id="UP001642260"/>
    </source>
</evidence>
<proteinExistence type="predicted"/>
<protein>
    <recommendedName>
        <fullName evidence="2">MD-2-related lipid-recognition domain-containing protein</fullName>
    </recommendedName>
</protein>
<dbReference type="Proteomes" id="UP001642260">
    <property type="component" value="Unassembled WGS sequence"/>
</dbReference>
<feature type="domain" description="MD-2-related lipid-recognition" evidence="2">
    <location>
        <begin position="30"/>
        <end position="151"/>
    </location>
</feature>
<dbReference type="SMART" id="SM00737">
    <property type="entry name" value="ML"/>
    <property type="match status" value="1"/>
</dbReference>
<evidence type="ECO:0000256" key="1">
    <source>
        <dbReference type="SAM" id="SignalP"/>
    </source>
</evidence>
<feature type="signal peptide" evidence="1">
    <location>
        <begin position="1"/>
        <end position="26"/>
    </location>
</feature>
<comment type="caution">
    <text evidence="3">The sequence shown here is derived from an EMBL/GenBank/DDBJ whole genome shotgun (WGS) entry which is preliminary data.</text>
</comment>
<evidence type="ECO:0000313" key="3">
    <source>
        <dbReference type="EMBL" id="CAH8358246.1"/>
    </source>
</evidence>
<dbReference type="InterPro" id="IPR003172">
    <property type="entry name" value="ML_dom"/>
</dbReference>
<accession>A0ABC8KHQ8</accession>
<dbReference type="Pfam" id="PF02221">
    <property type="entry name" value="E1_DerP2_DerF2"/>
    <property type="match status" value="1"/>
</dbReference>
<name>A0ABC8KHQ8_ERUVS</name>
<gene>
    <name evidence="3" type="ORF">ERUC_LOCUS24002</name>
</gene>
<dbReference type="EMBL" id="CAKOAT010244043">
    <property type="protein sequence ID" value="CAH8358246.1"/>
    <property type="molecule type" value="Genomic_DNA"/>
</dbReference>
<evidence type="ECO:0000259" key="2">
    <source>
        <dbReference type="SMART" id="SM00737"/>
    </source>
</evidence>
<dbReference type="PANTHER" id="PTHR11306">
    <property type="entry name" value="NIEMANN PICK TYPE C2 PROTEIN NPC2-RELATED"/>
    <property type="match status" value="1"/>
</dbReference>
<dbReference type="InterPro" id="IPR039670">
    <property type="entry name" value="NPC2-like"/>
</dbReference>
<dbReference type="PANTHER" id="PTHR11306:SF35">
    <property type="entry name" value="MD-2-RELATED LIPID-RECOGNITION PROTEIN ROSY1"/>
    <property type="match status" value="1"/>
</dbReference>
<keyword evidence="4" id="KW-1185">Reference proteome</keyword>
<keyword evidence="1" id="KW-0732">Signal</keyword>
<dbReference type="AlphaFoldDB" id="A0ABC8KHQ8"/>
<reference evidence="3 4" key="1">
    <citation type="submission" date="2022-03" db="EMBL/GenBank/DDBJ databases">
        <authorList>
            <person name="Macdonald S."/>
            <person name="Ahmed S."/>
            <person name="Newling K."/>
        </authorList>
    </citation>
    <scope>NUCLEOTIDE SEQUENCE [LARGE SCALE GENOMIC DNA]</scope>
</reference>
<organism evidence="3 4">
    <name type="scientific">Eruca vesicaria subsp. sativa</name>
    <name type="common">Garden rocket</name>
    <name type="synonym">Eruca sativa</name>
    <dbReference type="NCBI Taxonomy" id="29727"/>
    <lineage>
        <taxon>Eukaryota</taxon>
        <taxon>Viridiplantae</taxon>
        <taxon>Streptophyta</taxon>
        <taxon>Embryophyta</taxon>
        <taxon>Tracheophyta</taxon>
        <taxon>Spermatophyta</taxon>
        <taxon>Magnoliopsida</taxon>
        <taxon>eudicotyledons</taxon>
        <taxon>Gunneridae</taxon>
        <taxon>Pentapetalae</taxon>
        <taxon>rosids</taxon>
        <taxon>malvids</taxon>
        <taxon>Brassicales</taxon>
        <taxon>Brassicaceae</taxon>
        <taxon>Brassiceae</taxon>
        <taxon>Eruca</taxon>
    </lineage>
</organism>
<sequence>MAMFQAQPLLLLLLIVSLLFSPAALGATKFRKCNPDRNSPVEVKTLTISPEPSVGSSTNGNITIIGDSSIEISDGSTVSIIVAPKISDRRSYSLCDLVACPVAPGPIEFTVPNLFTKEELDVMGNKTYLVRISIISAEHQKEPVMCVKFSCAIHREMFPSRQAIE</sequence>
<feature type="chain" id="PRO_5044852503" description="MD-2-related lipid-recognition domain-containing protein" evidence="1">
    <location>
        <begin position="27"/>
        <end position="165"/>
    </location>
</feature>